<dbReference type="RefSeq" id="WP_057947562.1">
    <property type="nucleotide sequence ID" value="NZ_CP067396.1"/>
</dbReference>
<reference evidence="1 2" key="1">
    <citation type="submission" date="2015-11" db="EMBL/GenBank/DDBJ databases">
        <title>Genome sequences of Lysobacter enzymogenes strain C3 and Lysobacter antibioticus ATCC 29479.</title>
        <authorList>
            <person name="Kobayashi D.Y."/>
        </authorList>
    </citation>
    <scope>NUCLEOTIDE SEQUENCE [LARGE SCALE GENOMIC DNA]</scope>
    <source>
        <strain evidence="1 2">C3</strain>
    </source>
</reference>
<evidence type="ECO:0000313" key="1">
    <source>
        <dbReference type="EMBL" id="ALN57822.1"/>
    </source>
</evidence>
<accession>A0A0S2DHE3</accession>
<proteinExistence type="predicted"/>
<protein>
    <submittedName>
        <fullName evidence="1">Uncharacterized protein</fullName>
    </submittedName>
</protein>
<evidence type="ECO:0000313" key="2">
    <source>
        <dbReference type="Proteomes" id="UP000061569"/>
    </source>
</evidence>
<dbReference type="EMBL" id="CP013140">
    <property type="protein sequence ID" value="ALN57822.1"/>
    <property type="molecule type" value="Genomic_DNA"/>
</dbReference>
<dbReference type="KEGG" id="lez:GLE_2473"/>
<dbReference type="AlphaFoldDB" id="A0A0S2DHE3"/>
<name>A0A0S2DHE3_LYSEN</name>
<organism evidence="1 2">
    <name type="scientific">Lysobacter enzymogenes</name>
    <dbReference type="NCBI Taxonomy" id="69"/>
    <lineage>
        <taxon>Bacteria</taxon>
        <taxon>Pseudomonadati</taxon>
        <taxon>Pseudomonadota</taxon>
        <taxon>Gammaproteobacteria</taxon>
        <taxon>Lysobacterales</taxon>
        <taxon>Lysobacteraceae</taxon>
        <taxon>Lysobacter</taxon>
    </lineage>
</organism>
<dbReference type="STRING" id="69.GLE_2473"/>
<dbReference type="PATRIC" id="fig|69.6.peg.2435"/>
<gene>
    <name evidence="1" type="ORF">GLE_2473</name>
</gene>
<sequence>MKVFARITQYNPVLLVCDSGALNLPPLSGKLPIQANDACIAIRNATANGLPVRLLVSDEFVARPGELVCTRRLVTPNRAVVVTSVLLETFAAVVTRRTQSLVRVYANDPLVPDRIVVIVGEHMQP</sequence>
<dbReference type="Proteomes" id="UP000061569">
    <property type="component" value="Chromosome"/>
</dbReference>
<dbReference type="OrthoDB" id="6026188at2"/>